<dbReference type="Proteomes" id="UP000461880">
    <property type="component" value="Unassembled WGS sequence"/>
</dbReference>
<sequence length="225" mass="26008">MMLTDEIKDVTEKINELNRLENNKQNEEDQLRTDNSFRDNTEMLYKDYLILKEAKNRLGFELSEDTANIFDKSIQCLDQCITGGKAQEDAVQNTNKIIADLEKRLRKEWTSFYRNKTVNPSRQLDVGKSLLSLEEYSEHRKNIDGGQNWSDLPLTDNQGKTKLQKCADSIAYAGSLLNMLKITDGVRQFLIRVSKGEATVSDLDDEVITWIRSEHREDMFGITFK</sequence>
<name>A0A7X2NS56_9FIRM</name>
<keyword evidence="1" id="KW-0175">Coiled coil</keyword>
<gene>
    <name evidence="2" type="ORF">FYJ51_05920</name>
</gene>
<dbReference type="AlphaFoldDB" id="A0A7X2NS56"/>
<evidence type="ECO:0000313" key="2">
    <source>
        <dbReference type="EMBL" id="MSS58438.1"/>
    </source>
</evidence>
<proteinExistence type="predicted"/>
<evidence type="ECO:0000256" key="1">
    <source>
        <dbReference type="SAM" id="Coils"/>
    </source>
</evidence>
<feature type="coiled-coil region" evidence="1">
    <location>
        <begin position="3"/>
        <end position="34"/>
    </location>
</feature>
<evidence type="ECO:0000313" key="3">
    <source>
        <dbReference type="Proteomes" id="UP000461880"/>
    </source>
</evidence>
<dbReference type="EMBL" id="VUMN01000011">
    <property type="protein sequence ID" value="MSS58438.1"/>
    <property type="molecule type" value="Genomic_DNA"/>
</dbReference>
<reference evidence="2 3" key="1">
    <citation type="submission" date="2019-08" db="EMBL/GenBank/DDBJ databases">
        <title>In-depth cultivation of the pig gut microbiome towards novel bacterial diversity and tailored functional studies.</title>
        <authorList>
            <person name="Wylensek D."/>
            <person name="Hitch T.C.A."/>
            <person name="Clavel T."/>
        </authorList>
    </citation>
    <scope>NUCLEOTIDE SEQUENCE [LARGE SCALE GENOMIC DNA]</scope>
    <source>
        <strain evidence="2 3">Oil+RF-744-GAM-WT-6</strain>
    </source>
</reference>
<dbReference type="RefSeq" id="WP_154504215.1">
    <property type="nucleotide sequence ID" value="NZ_VUMN01000011.1"/>
</dbReference>
<accession>A0A7X2NS56</accession>
<protein>
    <submittedName>
        <fullName evidence="2">Uncharacterized protein</fullName>
    </submittedName>
</protein>
<keyword evidence="3" id="KW-1185">Reference proteome</keyword>
<organism evidence="2 3">
    <name type="scientific">Stecheria intestinalis</name>
    <dbReference type="NCBI Taxonomy" id="2606630"/>
    <lineage>
        <taxon>Bacteria</taxon>
        <taxon>Bacillati</taxon>
        <taxon>Bacillota</taxon>
        <taxon>Erysipelotrichia</taxon>
        <taxon>Erysipelotrichales</taxon>
        <taxon>Erysipelotrichaceae</taxon>
        <taxon>Stecheria</taxon>
    </lineage>
</organism>
<comment type="caution">
    <text evidence="2">The sequence shown here is derived from an EMBL/GenBank/DDBJ whole genome shotgun (WGS) entry which is preliminary data.</text>
</comment>